<dbReference type="OrthoDB" id="9808424at2"/>
<feature type="compositionally biased region" description="Basic and acidic residues" evidence="4">
    <location>
        <begin position="269"/>
        <end position="288"/>
    </location>
</feature>
<proteinExistence type="predicted"/>
<sequence length="322" mass="35475">MIYWFLKHFVVGPPVRLLFRPWIEGKENIPAEGPAILASNHLSFSDSIFLPLMVDRRVTFPAKQEYFTGTGVKGWATRTFMQVTGQIPIDRSGGQASLAALEKGLEVLERGELFGIYPEGTRSPDGRLYRGKTGMARLALAADVPIIPCAMIGTDKAQPTGQKIPNIVQVGMRIGRPIHHPELAGRTEDREALRLVTDEVMRELERLSGQEYVDEYAATVKERLAERAREGLEHAREGLEHAKEGLEQAREGLDHARVELTERARAGIADVTDKAREGLAARRERHGQAGDPPQVGEVRDVPAGEDTTPDAGPDRDERAPGA</sequence>
<dbReference type="CDD" id="cd07989">
    <property type="entry name" value="LPLAT_AGPAT-like"/>
    <property type="match status" value="1"/>
</dbReference>
<dbReference type="AlphaFoldDB" id="A0A543KN64"/>
<evidence type="ECO:0000256" key="1">
    <source>
        <dbReference type="ARBA" id="ARBA00022679"/>
    </source>
</evidence>
<reference evidence="6 7" key="1">
    <citation type="submission" date="2019-06" db="EMBL/GenBank/DDBJ databases">
        <title>Sequencing the genomes of 1000 actinobacteria strains.</title>
        <authorList>
            <person name="Klenk H.-P."/>
        </authorList>
    </citation>
    <scope>NUCLEOTIDE SEQUENCE [LARGE SCALE GENOMIC DNA]</scope>
    <source>
        <strain evidence="6 7">DSM 12362</strain>
    </source>
</reference>
<organism evidence="6 7">
    <name type="scientific">Ornithinimicrobium humiphilum</name>
    <dbReference type="NCBI Taxonomy" id="125288"/>
    <lineage>
        <taxon>Bacteria</taxon>
        <taxon>Bacillati</taxon>
        <taxon>Actinomycetota</taxon>
        <taxon>Actinomycetes</taxon>
        <taxon>Micrococcales</taxon>
        <taxon>Ornithinimicrobiaceae</taxon>
        <taxon>Ornithinimicrobium</taxon>
    </lineage>
</organism>
<keyword evidence="1 6" id="KW-0808">Transferase</keyword>
<dbReference type="SMART" id="SM00563">
    <property type="entry name" value="PlsC"/>
    <property type="match status" value="1"/>
</dbReference>
<dbReference type="GO" id="GO:0003841">
    <property type="term" value="F:1-acylglycerol-3-phosphate O-acyltransferase activity"/>
    <property type="evidence" value="ECO:0007669"/>
    <property type="project" value="TreeGrafter"/>
</dbReference>
<keyword evidence="3" id="KW-0175">Coiled coil</keyword>
<evidence type="ECO:0000259" key="5">
    <source>
        <dbReference type="SMART" id="SM00563"/>
    </source>
</evidence>
<protein>
    <submittedName>
        <fullName evidence="6">1-acyl-sn-glycerol-3-phosphate acyltransferase</fullName>
    </submittedName>
</protein>
<dbReference type="Proteomes" id="UP000315133">
    <property type="component" value="Unassembled WGS sequence"/>
</dbReference>
<dbReference type="GO" id="GO:0006654">
    <property type="term" value="P:phosphatidic acid biosynthetic process"/>
    <property type="evidence" value="ECO:0007669"/>
    <property type="project" value="TreeGrafter"/>
</dbReference>
<dbReference type="GO" id="GO:0005886">
    <property type="term" value="C:plasma membrane"/>
    <property type="evidence" value="ECO:0007669"/>
    <property type="project" value="TreeGrafter"/>
</dbReference>
<dbReference type="InterPro" id="IPR002123">
    <property type="entry name" value="Plipid/glycerol_acylTrfase"/>
</dbReference>
<evidence type="ECO:0000313" key="6">
    <source>
        <dbReference type="EMBL" id="TQM96494.1"/>
    </source>
</evidence>
<gene>
    <name evidence="6" type="ORF">FB476_1362</name>
</gene>
<dbReference type="EMBL" id="VFPU01000001">
    <property type="protein sequence ID" value="TQM96494.1"/>
    <property type="molecule type" value="Genomic_DNA"/>
</dbReference>
<dbReference type="SUPFAM" id="SSF69593">
    <property type="entry name" value="Glycerol-3-phosphate (1)-acyltransferase"/>
    <property type="match status" value="1"/>
</dbReference>
<comment type="caution">
    <text evidence="6">The sequence shown here is derived from an EMBL/GenBank/DDBJ whole genome shotgun (WGS) entry which is preliminary data.</text>
</comment>
<accession>A0A543KN64</accession>
<feature type="region of interest" description="Disordered" evidence="4">
    <location>
        <begin position="269"/>
        <end position="322"/>
    </location>
</feature>
<evidence type="ECO:0000256" key="4">
    <source>
        <dbReference type="SAM" id="MobiDB-lite"/>
    </source>
</evidence>
<feature type="compositionally biased region" description="Basic and acidic residues" evidence="4">
    <location>
        <begin position="312"/>
        <end position="322"/>
    </location>
</feature>
<dbReference type="RefSeq" id="WP_141818106.1">
    <property type="nucleotide sequence ID" value="NZ_BAAAIL010000003.1"/>
</dbReference>
<dbReference type="PANTHER" id="PTHR10434:SF11">
    <property type="entry name" value="1-ACYL-SN-GLYCEROL-3-PHOSPHATE ACYLTRANSFERASE"/>
    <property type="match status" value="1"/>
</dbReference>
<evidence type="ECO:0000313" key="7">
    <source>
        <dbReference type="Proteomes" id="UP000315133"/>
    </source>
</evidence>
<keyword evidence="7" id="KW-1185">Reference proteome</keyword>
<feature type="domain" description="Phospholipid/glycerol acyltransferase" evidence="5">
    <location>
        <begin position="35"/>
        <end position="154"/>
    </location>
</feature>
<keyword evidence="2 6" id="KW-0012">Acyltransferase</keyword>
<dbReference type="Pfam" id="PF01553">
    <property type="entry name" value="Acyltransferase"/>
    <property type="match status" value="1"/>
</dbReference>
<dbReference type="PANTHER" id="PTHR10434">
    <property type="entry name" value="1-ACYL-SN-GLYCEROL-3-PHOSPHATE ACYLTRANSFERASE"/>
    <property type="match status" value="1"/>
</dbReference>
<evidence type="ECO:0000256" key="3">
    <source>
        <dbReference type="SAM" id="Coils"/>
    </source>
</evidence>
<feature type="coiled-coil region" evidence="3">
    <location>
        <begin position="229"/>
        <end position="263"/>
    </location>
</feature>
<name>A0A543KN64_9MICO</name>
<evidence type="ECO:0000256" key="2">
    <source>
        <dbReference type="ARBA" id="ARBA00023315"/>
    </source>
</evidence>